<dbReference type="KEGG" id="more:E1B28_005513"/>
<accession>A0A9P7S3D8</accession>
<proteinExistence type="predicted"/>
<evidence type="ECO:0000313" key="3">
    <source>
        <dbReference type="Proteomes" id="UP001049176"/>
    </source>
</evidence>
<dbReference type="EMBL" id="CM032183">
    <property type="protein sequence ID" value="KAG7094694.1"/>
    <property type="molecule type" value="Genomic_DNA"/>
</dbReference>
<reference evidence="2" key="1">
    <citation type="journal article" date="2021" name="Genome Biol. Evol.">
        <title>The assembled and annotated genome of the fairy-ring fungus Marasmius oreades.</title>
        <authorList>
            <person name="Hiltunen M."/>
            <person name="Ament-Velasquez S.L."/>
            <person name="Johannesson H."/>
        </authorList>
    </citation>
    <scope>NUCLEOTIDE SEQUENCE</scope>
    <source>
        <strain evidence="2">03SP1</strain>
    </source>
</reference>
<organism evidence="2 3">
    <name type="scientific">Marasmius oreades</name>
    <name type="common">fairy-ring Marasmius</name>
    <dbReference type="NCBI Taxonomy" id="181124"/>
    <lineage>
        <taxon>Eukaryota</taxon>
        <taxon>Fungi</taxon>
        <taxon>Dikarya</taxon>
        <taxon>Basidiomycota</taxon>
        <taxon>Agaricomycotina</taxon>
        <taxon>Agaricomycetes</taxon>
        <taxon>Agaricomycetidae</taxon>
        <taxon>Agaricales</taxon>
        <taxon>Marasmiineae</taxon>
        <taxon>Marasmiaceae</taxon>
        <taxon>Marasmius</taxon>
    </lineage>
</organism>
<gene>
    <name evidence="2" type="ORF">E1B28_005513</name>
</gene>
<evidence type="ECO:0000256" key="1">
    <source>
        <dbReference type="SAM" id="SignalP"/>
    </source>
</evidence>
<dbReference type="Proteomes" id="UP001049176">
    <property type="component" value="Chromosome 3"/>
</dbReference>
<feature type="chain" id="PRO_5040135299" evidence="1">
    <location>
        <begin position="19"/>
        <end position="287"/>
    </location>
</feature>
<name>A0A9P7S3D8_9AGAR</name>
<keyword evidence="1" id="KW-0732">Signal</keyword>
<dbReference type="AlphaFoldDB" id="A0A9P7S3D8"/>
<protein>
    <submittedName>
        <fullName evidence="2">Uncharacterized protein</fullName>
    </submittedName>
</protein>
<dbReference type="OrthoDB" id="3256306at2759"/>
<evidence type="ECO:0000313" key="2">
    <source>
        <dbReference type="EMBL" id="KAG7094694.1"/>
    </source>
</evidence>
<dbReference type="GeneID" id="66074589"/>
<comment type="caution">
    <text evidence="2">The sequence shown here is derived from an EMBL/GenBank/DDBJ whole genome shotgun (WGS) entry which is preliminary data.</text>
</comment>
<keyword evidence="3" id="KW-1185">Reference proteome</keyword>
<sequence length="287" mass="30671">MKAPLFVILAALLPYALAAPAQSEEMVQTPGGLRPKSNVIQIPEGGAISLTSTEIHLLDASQRIVHVAPRSEARVARATNSTGPPPELSGWISYAYWHRPSTPIENFVTTWVVPPNPTTDHGQLLYLFNGLQPQSEPAILQPVLQWGLSPAGGGSYWAVASWYVTDTTAFWSTPQQVAVGQSLQGIIQRTGQNADGTFNYVTEFANIPGVTNLTNSAELVWAFETLETYSVTTASDYPTGCTVFTDIDITTSSGAEAVSWSTTDDDADGIHATSGSNGDVSICYPLP</sequence>
<feature type="signal peptide" evidence="1">
    <location>
        <begin position="1"/>
        <end position="18"/>
    </location>
</feature>
<dbReference type="RefSeq" id="XP_043011164.1">
    <property type="nucleotide sequence ID" value="XM_043150080.1"/>
</dbReference>